<reference evidence="3" key="1">
    <citation type="submission" date="2016-10" db="EMBL/GenBank/DDBJ databases">
        <authorList>
            <person name="Varghese N."/>
            <person name="Submissions S."/>
        </authorList>
    </citation>
    <scope>NUCLEOTIDE SEQUENCE [LARGE SCALE GENOMIC DNA]</scope>
    <source>
        <strain evidence="3">DSM 28881</strain>
    </source>
</reference>
<protein>
    <recommendedName>
        <fullName evidence="4">Tetratricopeptide repeat-containing protein</fullName>
    </recommendedName>
</protein>
<evidence type="ECO:0008006" key="4">
    <source>
        <dbReference type="Google" id="ProtNLM"/>
    </source>
</evidence>
<organism evidence="2 3">
    <name type="scientific">Olleya namhaensis</name>
    <dbReference type="NCBI Taxonomy" id="1144750"/>
    <lineage>
        <taxon>Bacteria</taxon>
        <taxon>Pseudomonadati</taxon>
        <taxon>Bacteroidota</taxon>
        <taxon>Flavobacteriia</taxon>
        <taxon>Flavobacteriales</taxon>
        <taxon>Flavobacteriaceae</taxon>
    </lineage>
</organism>
<keyword evidence="3" id="KW-1185">Reference proteome</keyword>
<proteinExistence type="predicted"/>
<dbReference type="SUPFAM" id="SSF48452">
    <property type="entry name" value="TPR-like"/>
    <property type="match status" value="1"/>
</dbReference>
<sequence>MKYFHSFDAIKIITMKKILYLAVFGFCLGANAQSNDALTKHYEAYYKQMKAQGDVQGLINAITHLNVLKPSEARKDTLAYIYLKEGKFNQALNTIGAEQKSTDSEMALEVKAVALKSLGNMEGSIPFFKAIYDKNKNAQVAYELAELNLNLNKLTEAKKYIDLGLTNVKDNQGKSFYETQQPYKVSLKSAFYYLDALVQFNQNKEANKPAALLLLDKALAIEPQFNMALIAKNALSPQTQSTETKE</sequence>
<feature type="chain" id="PRO_5011693312" description="Tetratricopeptide repeat-containing protein" evidence="1">
    <location>
        <begin position="33"/>
        <end position="246"/>
    </location>
</feature>
<dbReference type="STRING" id="1144750.SAMN05443431_10993"/>
<evidence type="ECO:0000256" key="1">
    <source>
        <dbReference type="SAM" id="SignalP"/>
    </source>
</evidence>
<dbReference type="EMBL" id="FORM01000009">
    <property type="protein sequence ID" value="SFJ55123.1"/>
    <property type="molecule type" value="Genomic_DNA"/>
</dbReference>
<dbReference type="Gene3D" id="1.25.40.10">
    <property type="entry name" value="Tetratricopeptide repeat domain"/>
    <property type="match status" value="1"/>
</dbReference>
<dbReference type="Proteomes" id="UP000199559">
    <property type="component" value="Unassembled WGS sequence"/>
</dbReference>
<dbReference type="AlphaFoldDB" id="A0A1I3S8H7"/>
<accession>A0A1I3S8H7</accession>
<name>A0A1I3S8H7_9FLAO</name>
<keyword evidence="1" id="KW-0732">Signal</keyword>
<gene>
    <name evidence="2" type="ORF">SAMN05443431_10993</name>
</gene>
<feature type="signal peptide" evidence="1">
    <location>
        <begin position="1"/>
        <end position="32"/>
    </location>
</feature>
<evidence type="ECO:0000313" key="2">
    <source>
        <dbReference type="EMBL" id="SFJ55123.1"/>
    </source>
</evidence>
<evidence type="ECO:0000313" key="3">
    <source>
        <dbReference type="Proteomes" id="UP000199559"/>
    </source>
</evidence>
<dbReference type="InterPro" id="IPR011990">
    <property type="entry name" value="TPR-like_helical_dom_sf"/>
</dbReference>